<accession>A0A7W8QPL4</accession>
<evidence type="ECO:0008006" key="4">
    <source>
        <dbReference type="Google" id="ProtNLM"/>
    </source>
</evidence>
<evidence type="ECO:0000313" key="3">
    <source>
        <dbReference type="Proteomes" id="UP000572635"/>
    </source>
</evidence>
<gene>
    <name evidence="2" type="ORF">HDA36_004392</name>
</gene>
<dbReference type="InterPro" id="IPR043148">
    <property type="entry name" value="TagF_C"/>
</dbReference>
<feature type="transmembrane region" description="Helical" evidence="1">
    <location>
        <begin position="96"/>
        <end position="115"/>
    </location>
</feature>
<organism evidence="2 3">
    <name type="scientific">Nocardiopsis composta</name>
    <dbReference type="NCBI Taxonomy" id="157465"/>
    <lineage>
        <taxon>Bacteria</taxon>
        <taxon>Bacillati</taxon>
        <taxon>Actinomycetota</taxon>
        <taxon>Actinomycetes</taxon>
        <taxon>Streptosporangiales</taxon>
        <taxon>Nocardiopsidaceae</taxon>
        <taxon>Nocardiopsis</taxon>
    </lineage>
</organism>
<dbReference type="EMBL" id="JACHDB010000001">
    <property type="protein sequence ID" value="MBB5434308.1"/>
    <property type="molecule type" value="Genomic_DNA"/>
</dbReference>
<keyword evidence="1" id="KW-0812">Transmembrane</keyword>
<feature type="transmembrane region" description="Helical" evidence="1">
    <location>
        <begin position="73"/>
        <end position="90"/>
    </location>
</feature>
<evidence type="ECO:0000256" key="1">
    <source>
        <dbReference type="SAM" id="Phobius"/>
    </source>
</evidence>
<proteinExistence type="predicted"/>
<keyword evidence="1" id="KW-1133">Transmembrane helix</keyword>
<comment type="caution">
    <text evidence="2">The sequence shown here is derived from an EMBL/GenBank/DDBJ whole genome shotgun (WGS) entry which is preliminary data.</text>
</comment>
<keyword evidence="1" id="KW-0472">Membrane</keyword>
<dbReference type="AlphaFoldDB" id="A0A7W8QPL4"/>
<dbReference type="RefSeq" id="WP_184394814.1">
    <property type="nucleotide sequence ID" value="NZ_BAAAJD010000121.1"/>
</dbReference>
<protein>
    <recommendedName>
        <fullName evidence="4">CDP-Glycerol:Poly(Glycerophosphate) glycerophosphotransferase</fullName>
    </recommendedName>
</protein>
<keyword evidence="3" id="KW-1185">Reference proteome</keyword>
<sequence length="659" mass="71076">MSAPHDDSEPVLLPFLAYGFGYFLLLIGALLASPAPFALGLVLCYGTEVLLMVRAERAAKVLSQLRFGITSRALLRQLLVLGLLADGALAGGTGFWWVLICFALLFGLQFCYGYLARRLRSMRRLPVVTRNIDLGPLRVTDAPPRVLVHDVMARLLLLDLPLLAGAVLYTATGAAAAVAVGGALSLAATLVPSALLLRHLLRDRTIASPAEAMEHVQRWLDSYRPEVVLYFSGSADSAYQVNMWLEAVRALPRRSVVVLRERAVAAQLAATPLPVLCVPVSTDIMALDFGPARVALYPANTGKNIHMLRNPQMRHVFIGHGDSDKIASVNPFSKVYDEVWTAGRAGRDRYALAAVGVRDETIVEVGRPQLSPVRPDTAPRSRPTVLYAPTWEGWTDEPGNTSLIEAGPAIVRALLAAEPGVRVIYKPHPFTGIRSAAARAAHRRITELLAAAGSGTGARPASPRLAGLEARLNAFDTLDESVDEAQRSRDAGRPGASDADEIAGLTAEWHRLFWESKADGEHLVVQGPRPSLYSCFNEADLLISDISSVVADFVSSGKPYAIANCEGITDEEFRAEHPTSGAAFLLAPDAGGLDEALDAARAPGTDRFADARLRLREYLLGPDLPPSQERFAAAVDDLYERTARLRPLDDPAGLHERAA</sequence>
<feature type="transmembrane region" description="Helical" evidence="1">
    <location>
        <begin position="12"/>
        <end position="31"/>
    </location>
</feature>
<reference evidence="2 3" key="1">
    <citation type="submission" date="2020-08" db="EMBL/GenBank/DDBJ databases">
        <title>Sequencing the genomes of 1000 actinobacteria strains.</title>
        <authorList>
            <person name="Klenk H.-P."/>
        </authorList>
    </citation>
    <scope>NUCLEOTIDE SEQUENCE [LARGE SCALE GENOMIC DNA]</scope>
    <source>
        <strain evidence="2 3">DSM 44551</strain>
    </source>
</reference>
<name>A0A7W8QPL4_9ACTN</name>
<evidence type="ECO:0000313" key="2">
    <source>
        <dbReference type="EMBL" id="MBB5434308.1"/>
    </source>
</evidence>
<dbReference type="Gene3D" id="3.40.50.12580">
    <property type="match status" value="2"/>
</dbReference>
<dbReference type="Proteomes" id="UP000572635">
    <property type="component" value="Unassembled WGS sequence"/>
</dbReference>